<reference evidence="2" key="1">
    <citation type="journal article" date="2022" name="Mol. Ecol. Resour.">
        <title>The genomes of chicory, endive, great burdock and yacon provide insights into Asteraceae palaeo-polyploidization history and plant inulin production.</title>
        <authorList>
            <person name="Fan W."/>
            <person name="Wang S."/>
            <person name="Wang H."/>
            <person name="Wang A."/>
            <person name="Jiang F."/>
            <person name="Liu H."/>
            <person name="Zhao H."/>
            <person name="Xu D."/>
            <person name="Zhang Y."/>
        </authorList>
    </citation>
    <scope>NUCLEOTIDE SEQUENCE [LARGE SCALE GENOMIC DNA]</scope>
    <source>
        <strain evidence="2">cv. Niubang</strain>
    </source>
</reference>
<gene>
    <name evidence="1" type="ORF">L6452_08156</name>
</gene>
<organism evidence="1 2">
    <name type="scientific">Arctium lappa</name>
    <name type="common">Greater burdock</name>
    <name type="synonym">Lappa major</name>
    <dbReference type="NCBI Taxonomy" id="4217"/>
    <lineage>
        <taxon>Eukaryota</taxon>
        <taxon>Viridiplantae</taxon>
        <taxon>Streptophyta</taxon>
        <taxon>Embryophyta</taxon>
        <taxon>Tracheophyta</taxon>
        <taxon>Spermatophyta</taxon>
        <taxon>Magnoliopsida</taxon>
        <taxon>eudicotyledons</taxon>
        <taxon>Gunneridae</taxon>
        <taxon>Pentapetalae</taxon>
        <taxon>asterids</taxon>
        <taxon>campanulids</taxon>
        <taxon>Asterales</taxon>
        <taxon>Asteraceae</taxon>
        <taxon>Carduoideae</taxon>
        <taxon>Cardueae</taxon>
        <taxon>Arctiinae</taxon>
        <taxon>Arctium</taxon>
    </lineage>
</organism>
<name>A0ACB9DGH2_ARCLA</name>
<protein>
    <submittedName>
        <fullName evidence="1">Uncharacterized protein</fullName>
    </submittedName>
</protein>
<sequence>MSLLHHLEELTVNECSSIDVIFNIDLGSSSSSSSCVVAEIEEDNISNLRSIKVEKCGELRQVWRVKGVLNDDLPILDFQNVECIAIEFCKSLRNIFMLTTSNFDMKALTKVILKGTYDWEENERDNSQIARPYEMVESSQVEEINVVAFPSYLIHTYRYLRSLDIYHFEKVEVVFEIESTNSRKLTTTPNNQQPLLFHLKDLNLSNMKSMAHVWKYDRNQFLISQQEQLSSSFPNFASITLRSCNHIKYLFSPLMAKLLSNLNSIGIHDCDAIEEVVSYIDNEYEEIATSISSHTNTTFFPHLDILDLSCLKSLKHIDALMVLVPTDPALLLLLAFMINSRLTAVAEIDLEHLITAMKDHLNIVFPFIQELRNRYNCRYKTSITDTIRADVNMMVNTATSVTYNWLRHRAL</sequence>
<evidence type="ECO:0000313" key="1">
    <source>
        <dbReference type="EMBL" id="KAI3745749.1"/>
    </source>
</evidence>
<dbReference type="EMBL" id="CM042049">
    <property type="protein sequence ID" value="KAI3745749.1"/>
    <property type="molecule type" value="Genomic_DNA"/>
</dbReference>
<evidence type="ECO:0000313" key="2">
    <source>
        <dbReference type="Proteomes" id="UP001055879"/>
    </source>
</evidence>
<keyword evidence="2" id="KW-1185">Reference proteome</keyword>
<comment type="caution">
    <text evidence="1">The sequence shown here is derived from an EMBL/GenBank/DDBJ whole genome shotgun (WGS) entry which is preliminary data.</text>
</comment>
<reference evidence="1 2" key="2">
    <citation type="journal article" date="2022" name="Mol. Ecol. Resour.">
        <title>The genomes of chicory, endive, great burdock and yacon provide insights into Asteraceae paleo-polyploidization history and plant inulin production.</title>
        <authorList>
            <person name="Fan W."/>
            <person name="Wang S."/>
            <person name="Wang H."/>
            <person name="Wang A."/>
            <person name="Jiang F."/>
            <person name="Liu H."/>
            <person name="Zhao H."/>
            <person name="Xu D."/>
            <person name="Zhang Y."/>
        </authorList>
    </citation>
    <scope>NUCLEOTIDE SEQUENCE [LARGE SCALE GENOMIC DNA]</scope>
    <source>
        <strain evidence="2">cv. Niubang</strain>
    </source>
</reference>
<proteinExistence type="predicted"/>
<dbReference type="Proteomes" id="UP001055879">
    <property type="component" value="Linkage Group LG03"/>
</dbReference>
<accession>A0ACB9DGH2</accession>